<proteinExistence type="predicted"/>
<organism evidence="2 3">
    <name type="scientific">Alcanivorax hongdengensis A-11-3</name>
    <dbReference type="NCBI Taxonomy" id="1177179"/>
    <lineage>
        <taxon>Bacteria</taxon>
        <taxon>Pseudomonadati</taxon>
        <taxon>Pseudomonadota</taxon>
        <taxon>Gammaproteobacteria</taxon>
        <taxon>Oceanospirillales</taxon>
        <taxon>Alcanivoracaceae</taxon>
        <taxon>Alcanivorax</taxon>
    </lineage>
</organism>
<evidence type="ECO:0000313" key="2">
    <source>
        <dbReference type="EMBL" id="EKF75574.1"/>
    </source>
</evidence>
<feature type="transmembrane region" description="Helical" evidence="1">
    <location>
        <begin position="7"/>
        <end position="30"/>
    </location>
</feature>
<reference evidence="2 3" key="1">
    <citation type="journal article" date="2012" name="J. Bacteriol.">
        <title>Genome Sequence of the Alkane-Degrading Bacterium Alcanivorax hongdengensis Type Strain A-11-3.</title>
        <authorList>
            <person name="Lai Q."/>
            <person name="Shao Z."/>
        </authorList>
    </citation>
    <scope>NUCLEOTIDE SEQUENCE [LARGE SCALE GENOMIC DNA]</scope>
    <source>
        <strain evidence="2 3">A-11-3</strain>
    </source>
</reference>
<evidence type="ECO:0000256" key="1">
    <source>
        <dbReference type="SAM" id="Phobius"/>
    </source>
</evidence>
<protein>
    <recommendedName>
        <fullName evidence="4">DUF4440 domain-containing protein</fullName>
    </recommendedName>
</protein>
<dbReference type="OrthoDB" id="5953619at2"/>
<sequence length="152" mass="16769">MKKILMWVGGLFVAFILVVGVIIAYMAFFVGPPLDSESETYVDNNIPAILSSWSSDALITRASPELLAAANKEQIHRLMDKLSALGGLQEYSPGQGEAHISLNLGGPNTVTAQYVSDAEFEHGHAKITTRLIKREGQWKILYFYVNSPIFLQ</sequence>
<dbReference type="PATRIC" id="fig|1177179.3.peg.362"/>
<dbReference type="Proteomes" id="UP000010164">
    <property type="component" value="Unassembled WGS sequence"/>
</dbReference>
<dbReference type="AlphaFoldDB" id="L0WFT7"/>
<evidence type="ECO:0000313" key="3">
    <source>
        <dbReference type="Proteomes" id="UP000010164"/>
    </source>
</evidence>
<keyword evidence="1" id="KW-0812">Transmembrane</keyword>
<dbReference type="EMBL" id="AMRJ01000002">
    <property type="protein sequence ID" value="EKF75574.1"/>
    <property type="molecule type" value="Genomic_DNA"/>
</dbReference>
<keyword evidence="1" id="KW-1133">Transmembrane helix</keyword>
<evidence type="ECO:0008006" key="4">
    <source>
        <dbReference type="Google" id="ProtNLM"/>
    </source>
</evidence>
<accession>L0WFT7</accession>
<keyword evidence="1" id="KW-0472">Membrane</keyword>
<dbReference type="STRING" id="1177179.A11A3_01847"/>
<gene>
    <name evidence="2" type="ORF">A11A3_01847</name>
</gene>
<keyword evidence="3" id="KW-1185">Reference proteome</keyword>
<name>L0WFT7_9GAMM</name>
<comment type="caution">
    <text evidence="2">The sequence shown here is derived from an EMBL/GenBank/DDBJ whole genome shotgun (WGS) entry which is preliminary data.</text>
</comment>
<dbReference type="RefSeq" id="WP_008927558.1">
    <property type="nucleotide sequence ID" value="NZ_AMRJ01000002.1"/>
</dbReference>